<evidence type="ECO:0000313" key="1">
    <source>
        <dbReference type="EMBL" id="HJG36805.1"/>
    </source>
</evidence>
<sequence length="80" mass="9040">MARIAAVLKTGVGDIEFGTSREEVHAVVDLPCEPFMEAPFDDVLVDGFGAFHVYYDTHDAARRLRCFRNARLRLAESSYF</sequence>
<reference evidence="1" key="2">
    <citation type="submission" date="2021-09" db="EMBL/GenBank/DDBJ databases">
        <authorList>
            <person name="Gilroy R."/>
        </authorList>
    </citation>
    <scope>NUCLEOTIDE SEQUENCE</scope>
    <source>
        <strain evidence="1">ChiHjej13B12-9602</strain>
    </source>
</reference>
<name>A0A921IU07_9ACTN</name>
<dbReference type="Proteomes" id="UP000753256">
    <property type="component" value="Unassembled WGS sequence"/>
</dbReference>
<gene>
    <name evidence="1" type="ORF">K8V70_02930</name>
</gene>
<proteinExistence type="predicted"/>
<reference evidence="1" key="1">
    <citation type="journal article" date="2021" name="PeerJ">
        <title>Extensive microbial diversity within the chicken gut microbiome revealed by metagenomics and culture.</title>
        <authorList>
            <person name="Gilroy R."/>
            <person name="Ravi A."/>
            <person name="Getino M."/>
            <person name="Pursley I."/>
            <person name="Horton D.L."/>
            <person name="Alikhan N.F."/>
            <person name="Baker D."/>
            <person name="Gharbi K."/>
            <person name="Hall N."/>
            <person name="Watson M."/>
            <person name="Adriaenssens E.M."/>
            <person name="Foster-Nyarko E."/>
            <person name="Jarju S."/>
            <person name="Secka A."/>
            <person name="Antonio M."/>
            <person name="Oren A."/>
            <person name="Chaudhuri R.R."/>
            <person name="La Ragione R."/>
            <person name="Hildebrand F."/>
            <person name="Pallen M.J."/>
        </authorList>
    </citation>
    <scope>NUCLEOTIDE SEQUENCE</scope>
    <source>
        <strain evidence="1">ChiHjej13B12-9602</strain>
    </source>
</reference>
<accession>A0A921IU07</accession>
<dbReference type="EMBL" id="DYUZ01000012">
    <property type="protein sequence ID" value="HJG36805.1"/>
    <property type="molecule type" value="Genomic_DNA"/>
</dbReference>
<dbReference type="RefSeq" id="WP_273189187.1">
    <property type="nucleotide sequence ID" value="NZ_DYUZ01000012.1"/>
</dbReference>
<dbReference type="AlphaFoldDB" id="A0A921IU07"/>
<organism evidence="1 2">
    <name type="scientific">Enorma phocaeensis</name>
    <dbReference type="NCBI Taxonomy" id="1871019"/>
    <lineage>
        <taxon>Bacteria</taxon>
        <taxon>Bacillati</taxon>
        <taxon>Actinomycetota</taxon>
        <taxon>Coriobacteriia</taxon>
        <taxon>Coriobacteriales</taxon>
        <taxon>Coriobacteriaceae</taxon>
        <taxon>Enorma</taxon>
    </lineage>
</organism>
<evidence type="ECO:0000313" key="2">
    <source>
        <dbReference type="Proteomes" id="UP000753256"/>
    </source>
</evidence>
<comment type="caution">
    <text evidence="1">The sequence shown here is derived from an EMBL/GenBank/DDBJ whole genome shotgun (WGS) entry which is preliminary data.</text>
</comment>
<protein>
    <submittedName>
        <fullName evidence="1">Uncharacterized protein</fullName>
    </submittedName>
</protein>